<keyword evidence="2" id="KW-1185">Reference proteome</keyword>
<gene>
    <name evidence="1" type="ORF">O9H85_20315</name>
</gene>
<comment type="caution">
    <text evidence="1">The sequence shown here is derived from an EMBL/GenBank/DDBJ whole genome shotgun (WGS) entry which is preliminary data.</text>
</comment>
<accession>A0ABT4QCW5</accession>
<protein>
    <submittedName>
        <fullName evidence="1">Uncharacterized protein</fullName>
    </submittedName>
</protein>
<proteinExistence type="predicted"/>
<dbReference type="Proteomes" id="UP001527882">
    <property type="component" value="Unassembled WGS sequence"/>
</dbReference>
<dbReference type="RefSeq" id="WP_269883249.1">
    <property type="nucleotide sequence ID" value="NZ_JAQAGZ010000013.1"/>
</dbReference>
<dbReference type="EMBL" id="JAQAGZ010000013">
    <property type="protein sequence ID" value="MCZ8514727.1"/>
    <property type="molecule type" value="Genomic_DNA"/>
</dbReference>
<evidence type="ECO:0000313" key="2">
    <source>
        <dbReference type="Proteomes" id="UP001527882"/>
    </source>
</evidence>
<sequence>MNNIAMVSKIALFSESVVLIWTPLLSDFNSIQSIEKLPHYVGAAWLTVS</sequence>
<reference evidence="1 2" key="1">
    <citation type="submission" date="2022-12" db="EMBL/GenBank/DDBJ databases">
        <title>Draft genome sequence of Paenibacillus sp. dW9.</title>
        <authorList>
            <person name="Choi E.-W."/>
            <person name="Kim D.-U."/>
        </authorList>
    </citation>
    <scope>NUCLEOTIDE SEQUENCE [LARGE SCALE GENOMIC DNA]</scope>
    <source>
        <strain evidence="2">dW9</strain>
    </source>
</reference>
<organism evidence="1 2">
    <name type="scientific">Paenibacillus gyeongsangnamensis</name>
    <dbReference type="NCBI Taxonomy" id="3388067"/>
    <lineage>
        <taxon>Bacteria</taxon>
        <taxon>Bacillati</taxon>
        <taxon>Bacillota</taxon>
        <taxon>Bacilli</taxon>
        <taxon>Bacillales</taxon>
        <taxon>Paenibacillaceae</taxon>
        <taxon>Paenibacillus</taxon>
    </lineage>
</organism>
<evidence type="ECO:0000313" key="1">
    <source>
        <dbReference type="EMBL" id="MCZ8514727.1"/>
    </source>
</evidence>
<name>A0ABT4QCW5_9BACL</name>